<dbReference type="InterPro" id="IPR036866">
    <property type="entry name" value="RibonucZ/Hydroxyglut_hydro"/>
</dbReference>
<dbReference type="GO" id="GO:0006749">
    <property type="term" value="P:glutathione metabolic process"/>
    <property type="evidence" value="ECO:0007669"/>
    <property type="project" value="InterPro"/>
</dbReference>
<dbReference type="GO" id="GO:0046872">
    <property type="term" value="F:metal ion binding"/>
    <property type="evidence" value="ECO:0007669"/>
    <property type="project" value="UniProtKB-KW"/>
</dbReference>
<accession>A0A4U1IKX5</accession>
<dbReference type="InterPro" id="IPR001279">
    <property type="entry name" value="Metallo-B-lactamas"/>
</dbReference>
<dbReference type="Pfam" id="PF00753">
    <property type="entry name" value="Lactamase_B"/>
    <property type="match status" value="1"/>
</dbReference>
<evidence type="ECO:0000313" key="4">
    <source>
        <dbReference type="Proteomes" id="UP000309215"/>
    </source>
</evidence>
<dbReference type="SUPFAM" id="SSF56281">
    <property type="entry name" value="Metallo-hydrolase/oxidoreductase"/>
    <property type="match status" value="1"/>
</dbReference>
<keyword evidence="3" id="KW-0378">Hydrolase</keyword>
<dbReference type="InterPro" id="IPR051682">
    <property type="entry name" value="Mito_Persulfide_Diox"/>
</dbReference>
<sequence length="301" mass="33366">MFHVEPFFDPATFTLTYVVYDPDSKDAVVIDSVLDYEPMSSAVSTGSVEQVAAFLEKNGLTLHWSLETHAHADHLTAAPWLKKRFGGRMAIGEGIREVQKVFKTVFDMPATFRTDGSQFDVLLEDGQVIEAGTLHIETIATPGHTPGCVSYHIGDAVFTGDALFIEDYGTGRCDFPKGSADALYTSVHDKLYALPDETRIFVGHDYQPGGRPMRAETTIGRSKRENVQLRAETTRTDFVALRDARDATLAAPRLLWQSVQVNIDAGRLPAEHENGVRYLRIPLNLRKPVDDDGTRRDARAS</sequence>
<gene>
    <name evidence="3" type="ORF">E8A74_48140</name>
</gene>
<keyword evidence="4" id="KW-1185">Reference proteome</keyword>
<proteinExistence type="predicted"/>
<comment type="caution">
    <text evidence="3">The sequence shown here is derived from an EMBL/GenBank/DDBJ whole genome shotgun (WGS) entry which is preliminary data.</text>
</comment>
<dbReference type="InterPro" id="IPR044528">
    <property type="entry name" value="POD-like_MBL-fold"/>
</dbReference>
<dbReference type="RefSeq" id="WP_136935950.1">
    <property type="nucleotide sequence ID" value="NZ_SSMQ01000107.1"/>
</dbReference>
<dbReference type="GO" id="GO:0016787">
    <property type="term" value="F:hydrolase activity"/>
    <property type="evidence" value="ECO:0007669"/>
    <property type="project" value="UniProtKB-KW"/>
</dbReference>
<dbReference type="GO" id="GO:0050313">
    <property type="term" value="F:sulfur dioxygenase activity"/>
    <property type="evidence" value="ECO:0007669"/>
    <property type="project" value="InterPro"/>
</dbReference>
<dbReference type="PANTHER" id="PTHR43084:SF1">
    <property type="entry name" value="PERSULFIDE DIOXYGENASE ETHE1, MITOCHONDRIAL"/>
    <property type="match status" value="1"/>
</dbReference>
<dbReference type="OrthoDB" id="9802991at2"/>
<dbReference type="Proteomes" id="UP000309215">
    <property type="component" value="Unassembled WGS sequence"/>
</dbReference>
<dbReference type="CDD" id="cd07724">
    <property type="entry name" value="POD-like_MBL-fold"/>
    <property type="match status" value="1"/>
</dbReference>
<dbReference type="AlphaFoldDB" id="A0A4U1IKX5"/>
<organism evidence="3 4">
    <name type="scientific">Polyangium fumosum</name>
    <dbReference type="NCBI Taxonomy" id="889272"/>
    <lineage>
        <taxon>Bacteria</taxon>
        <taxon>Pseudomonadati</taxon>
        <taxon>Myxococcota</taxon>
        <taxon>Polyangia</taxon>
        <taxon>Polyangiales</taxon>
        <taxon>Polyangiaceae</taxon>
        <taxon>Polyangium</taxon>
    </lineage>
</organism>
<dbReference type="SMART" id="SM00849">
    <property type="entry name" value="Lactamase_B"/>
    <property type="match status" value="1"/>
</dbReference>
<keyword evidence="1" id="KW-0479">Metal-binding</keyword>
<dbReference type="PANTHER" id="PTHR43084">
    <property type="entry name" value="PERSULFIDE DIOXYGENASE ETHE1"/>
    <property type="match status" value="1"/>
</dbReference>
<evidence type="ECO:0000313" key="3">
    <source>
        <dbReference type="EMBL" id="TKC94628.1"/>
    </source>
</evidence>
<dbReference type="GO" id="GO:0070813">
    <property type="term" value="P:hydrogen sulfide metabolic process"/>
    <property type="evidence" value="ECO:0007669"/>
    <property type="project" value="TreeGrafter"/>
</dbReference>
<dbReference type="Gene3D" id="3.60.15.10">
    <property type="entry name" value="Ribonuclease Z/Hydroxyacylglutathione hydrolase-like"/>
    <property type="match status" value="1"/>
</dbReference>
<reference evidence="3 4" key="1">
    <citation type="submission" date="2019-04" db="EMBL/GenBank/DDBJ databases">
        <authorList>
            <person name="Li Y."/>
            <person name="Wang J."/>
        </authorList>
    </citation>
    <scope>NUCLEOTIDE SEQUENCE [LARGE SCALE GENOMIC DNA]</scope>
    <source>
        <strain evidence="3 4">DSM 14668</strain>
    </source>
</reference>
<name>A0A4U1IKX5_9BACT</name>
<evidence type="ECO:0000256" key="1">
    <source>
        <dbReference type="ARBA" id="ARBA00022723"/>
    </source>
</evidence>
<dbReference type="EMBL" id="SSMQ01000107">
    <property type="protein sequence ID" value="TKC94628.1"/>
    <property type="molecule type" value="Genomic_DNA"/>
</dbReference>
<feature type="domain" description="Metallo-beta-lactamase" evidence="2">
    <location>
        <begin position="13"/>
        <end position="204"/>
    </location>
</feature>
<protein>
    <submittedName>
        <fullName evidence="3">MBL fold metallo-hydrolase</fullName>
    </submittedName>
</protein>
<evidence type="ECO:0000259" key="2">
    <source>
        <dbReference type="SMART" id="SM00849"/>
    </source>
</evidence>